<dbReference type="Pfam" id="PF16156">
    <property type="entry name" value="DUF4864"/>
    <property type="match status" value="1"/>
</dbReference>
<sequence>MLLSNPDKLAGVLRNTVLVLALQVGPVAAGSTGEAVMRAVIETQLTAFGNGDAETAYAQASPQIRSIFPTTEVFMGMVRAGYAALIGPRGVTFLGLVQGTEPPVYRVLVEGLGGRRWIAQYQMSKQPGGQWLIGGCVLVRLAGEST</sequence>
<protein>
    <recommendedName>
        <fullName evidence="2">DUF4864 domain-containing protein</fullName>
    </recommendedName>
</protein>
<name>A0A381WJQ0_9ZZZZ</name>
<evidence type="ECO:0008006" key="2">
    <source>
        <dbReference type="Google" id="ProtNLM"/>
    </source>
</evidence>
<evidence type="ECO:0000313" key="1">
    <source>
        <dbReference type="EMBL" id="SVA52187.1"/>
    </source>
</evidence>
<reference evidence="1" key="1">
    <citation type="submission" date="2018-05" db="EMBL/GenBank/DDBJ databases">
        <authorList>
            <person name="Lanie J.A."/>
            <person name="Ng W.-L."/>
            <person name="Kazmierczak K.M."/>
            <person name="Andrzejewski T.M."/>
            <person name="Davidsen T.M."/>
            <person name="Wayne K.J."/>
            <person name="Tettelin H."/>
            <person name="Glass J.I."/>
            <person name="Rusch D."/>
            <person name="Podicherti R."/>
            <person name="Tsui H.-C.T."/>
            <person name="Winkler M.E."/>
        </authorList>
    </citation>
    <scope>NUCLEOTIDE SEQUENCE</scope>
</reference>
<organism evidence="1">
    <name type="scientific">marine metagenome</name>
    <dbReference type="NCBI Taxonomy" id="408172"/>
    <lineage>
        <taxon>unclassified sequences</taxon>
        <taxon>metagenomes</taxon>
        <taxon>ecological metagenomes</taxon>
    </lineage>
</organism>
<dbReference type="EMBL" id="UINC01011886">
    <property type="protein sequence ID" value="SVA52187.1"/>
    <property type="molecule type" value="Genomic_DNA"/>
</dbReference>
<proteinExistence type="predicted"/>
<dbReference type="AlphaFoldDB" id="A0A381WJQ0"/>
<gene>
    <name evidence="1" type="ORF">METZ01_LOCUS105041</name>
</gene>
<dbReference type="InterPro" id="IPR032347">
    <property type="entry name" value="DUF4864"/>
</dbReference>
<accession>A0A381WJQ0</accession>